<sequence>MTGKQLIDAYAGGDIGTKTPQEAYDLLEKLAAKSYTRHTSRARSQRQGVHQVDGITSLAAQVEALSTKIDQMHVHKAQSLCAFCGGVHPTSACHVGDQGAHEQGQSSQFRPQQGQFQGQGSSSGPPPAPEGKSSLEDMVARLLANSESQNQLAEKQNRYMEERFHTHETELRNQKASIQTIENQAGQIVKLLSERQPGGLPSNTEPNPNAHVKAITLTSGRDTGPDPQVPVHESSEEEVVIEIPDETPPRGKSVSTSRPREPVRDYTPAIPYPGRLKKQKMEEQYGKFLGLCKQLHINLPFVEALAQMPKYARFLKDILTNKRKLEELSQVTLNEECSAVIQNKLPEKRRDPRSFTIPCLIGSLSVSNALADLGASINLMSYAVFAKLELGEPTPTRMSIQLADRSVKGETFDPVGEDQFDEQLHSQVSYEFPQCSAVFAMVDRESEPIERPSIEDPPPVELKELPSHLEYAFLDGEATGGAKAAQAGNCMEDYEH</sequence>
<accession>A0ACB9JIL8</accession>
<keyword evidence="2" id="KW-1185">Reference proteome</keyword>
<dbReference type="Proteomes" id="UP001056120">
    <property type="component" value="Linkage Group LG04"/>
</dbReference>
<organism evidence="1 2">
    <name type="scientific">Smallanthus sonchifolius</name>
    <dbReference type="NCBI Taxonomy" id="185202"/>
    <lineage>
        <taxon>Eukaryota</taxon>
        <taxon>Viridiplantae</taxon>
        <taxon>Streptophyta</taxon>
        <taxon>Embryophyta</taxon>
        <taxon>Tracheophyta</taxon>
        <taxon>Spermatophyta</taxon>
        <taxon>Magnoliopsida</taxon>
        <taxon>eudicotyledons</taxon>
        <taxon>Gunneridae</taxon>
        <taxon>Pentapetalae</taxon>
        <taxon>asterids</taxon>
        <taxon>campanulids</taxon>
        <taxon>Asterales</taxon>
        <taxon>Asteraceae</taxon>
        <taxon>Asteroideae</taxon>
        <taxon>Heliantheae alliance</taxon>
        <taxon>Millerieae</taxon>
        <taxon>Smallanthus</taxon>
    </lineage>
</organism>
<protein>
    <submittedName>
        <fullName evidence="1">Uncharacterized protein</fullName>
    </submittedName>
</protein>
<proteinExistence type="predicted"/>
<name>A0ACB9JIL8_9ASTR</name>
<gene>
    <name evidence="1" type="ORF">L1987_13353</name>
</gene>
<reference evidence="2" key="1">
    <citation type="journal article" date="2022" name="Mol. Ecol. Resour.">
        <title>The genomes of chicory, endive, great burdock and yacon provide insights into Asteraceae palaeo-polyploidization history and plant inulin production.</title>
        <authorList>
            <person name="Fan W."/>
            <person name="Wang S."/>
            <person name="Wang H."/>
            <person name="Wang A."/>
            <person name="Jiang F."/>
            <person name="Liu H."/>
            <person name="Zhao H."/>
            <person name="Xu D."/>
            <person name="Zhang Y."/>
        </authorList>
    </citation>
    <scope>NUCLEOTIDE SEQUENCE [LARGE SCALE GENOMIC DNA]</scope>
    <source>
        <strain evidence="2">cv. Yunnan</strain>
    </source>
</reference>
<comment type="caution">
    <text evidence="1">The sequence shown here is derived from an EMBL/GenBank/DDBJ whole genome shotgun (WGS) entry which is preliminary data.</text>
</comment>
<dbReference type="EMBL" id="CM042021">
    <property type="protein sequence ID" value="KAI3819513.1"/>
    <property type="molecule type" value="Genomic_DNA"/>
</dbReference>
<evidence type="ECO:0000313" key="2">
    <source>
        <dbReference type="Proteomes" id="UP001056120"/>
    </source>
</evidence>
<evidence type="ECO:0000313" key="1">
    <source>
        <dbReference type="EMBL" id="KAI3819513.1"/>
    </source>
</evidence>
<reference evidence="1 2" key="2">
    <citation type="journal article" date="2022" name="Mol. Ecol. Resour.">
        <title>The genomes of chicory, endive, great burdock and yacon provide insights into Asteraceae paleo-polyploidization history and plant inulin production.</title>
        <authorList>
            <person name="Fan W."/>
            <person name="Wang S."/>
            <person name="Wang H."/>
            <person name="Wang A."/>
            <person name="Jiang F."/>
            <person name="Liu H."/>
            <person name="Zhao H."/>
            <person name="Xu D."/>
            <person name="Zhang Y."/>
        </authorList>
    </citation>
    <scope>NUCLEOTIDE SEQUENCE [LARGE SCALE GENOMIC DNA]</scope>
    <source>
        <strain evidence="2">cv. Yunnan</strain>
        <tissue evidence="1">Leaves</tissue>
    </source>
</reference>